<evidence type="ECO:0000256" key="1">
    <source>
        <dbReference type="ARBA" id="ARBA00022448"/>
    </source>
</evidence>
<evidence type="ECO:0000256" key="3">
    <source>
        <dbReference type="ARBA" id="ARBA00022840"/>
    </source>
</evidence>
<dbReference type="SMART" id="SM00382">
    <property type="entry name" value="AAA"/>
    <property type="match status" value="1"/>
</dbReference>
<dbReference type="InterPro" id="IPR003593">
    <property type="entry name" value="AAA+_ATPase"/>
</dbReference>
<keyword evidence="3 5" id="KW-0067">ATP-binding</keyword>
<proteinExistence type="predicted"/>
<evidence type="ECO:0000259" key="4">
    <source>
        <dbReference type="PROSITE" id="PS50893"/>
    </source>
</evidence>
<dbReference type="GO" id="GO:0005524">
    <property type="term" value="F:ATP binding"/>
    <property type="evidence" value="ECO:0007669"/>
    <property type="project" value="UniProtKB-KW"/>
</dbReference>
<dbReference type="AlphaFoldDB" id="A0AAU8H3Y3"/>
<keyword evidence="2" id="KW-0547">Nucleotide-binding</keyword>
<dbReference type="GO" id="GO:0016887">
    <property type="term" value="F:ATP hydrolysis activity"/>
    <property type="evidence" value="ECO:0007669"/>
    <property type="project" value="InterPro"/>
</dbReference>
<name>A0AAU8H3Y3_9BACT</name>
<accession>A0AAU8H3Y3</accession>
<reference evidence="5" key="1">
    <citation type="submission" date="2024-01" db="EMBL/GenBank/DDBJ databases">
        <title>The first autotrophic representatives of the genus Thermodesulfovibrio.</title>
        <authorList>
            <person name="Maltseva A.I."/>
            <person name="Elcheninov A.G."/>
            <person name="Kublanov I.V."/>
            <person name="Lebedinsky A.V."/>
            <person name="Frolov E.N."/>
        </authorList>
    </citation>
    <scope>NUCLEOTIDE SEQUENCE</scope>
    <source>
        <strain evidence="5">3462-1</strain>
    </source>
</reference>
<protein>
    <submittedName>
        <fullName evidence="5">ATP-binding cassette domain-containing protein</fullName>
    </submittedName>
</protein>
<evidence type="ECO:0000313" key="5">
    <source>
        <dbReference type="EMBL" id="XCH48942.1"/>
    </source>
</evidence>
<dbReference type="Gene3D" id="3.40.50.300">
    <property type="entry name" value="P-loop containing nucleotide triphosphate hydrolases"/>
    <property type="match status" value="1"/>
</dbReference>
<keyword evidence="1" id="KW-0813">Transport</keyword>
<dbReference type="InterPro" id="IPR027417">
    <property type="entry name" value="P-loop_NTPase"/>
</dbReference>
<dbReference type="PANTHER" id="PTHR42781">
    <property type="entry name" value="SPERMIDINE/PUTRESCINE IMPORT ATP-BINDING PROTEIN POTA"/>
    <property type="match status" value="1"/>
</dbReference>
<feature type="domain" description="ABC transporter" evidence="4">
    <location>
        <begin position="5"/>
        <end position="215"/>
    </location>
</feature>
<gene>
    <name evidence="5" type="ORF">V4D31_01995</name>
</gene>
<dbReference type="InterPro" id="IPR003439">
    <property type="entry name" value="ABC_transporter-like_ATP-bd"/>
</dbReference>
<dbReference type="RefSeq" id="WP_353686582.1">
    <property type="nucleotide sequence ID" value="NZ_CP144374.1"/>
</dbReference>
<sequence length="216" mass="24080">MALSLNLLNITKSYNGKLVLDSCSFSFEKSGIYVLMGPNGSGKSTLLRICALLENPDSGKVIYSESIKTIENNLNLRRRITLLLPNIGVFNTTVFKNVAYGLKVRGMNKKEIKARVEKALDFVGLLHKKEQNALTLSSGEVKRMGIARAIVLEPEVLFLDEPTASVDEENVEIIENIIIQLKQKLNSIIIIATHDKDSAKRVADFELYLKKGKIIF</sequence>
<dbReference type="PANTHER" id="PTHR42781:SF9">
    <property type="entry name" value="AMINO ACID ABC TRANSPORTER, ATP-BINDING PROTEIN-RELATED"/>
    <property type="match status" value="1"/>
</dbReference>
<dbReference type="SUPFAM" id="SSF52540">
    <property type="entry name" value="P-loop containing nucleoside triphosphate hydrolases"/>
    <property type="match status" value="1"/>
</dbReference>
<dbReference type="EMBL" id="CP144374">
    <property type="protein sequence ID" value="XCH48942.1"/>
    <property type="molecule type" value="Genomic_DNA"/>
</dbReference>
<dbReference type="PROSITE" id="PS50893">
    <property type="entry name" value="ABC_TRANSPORTER_2"/>
    <property type="match status" value="1"/>
</dbReference>
<dbReference type="KEGG" id="tob:V4D31_01995"/>
<evidence type="ECO:0000256" key="2">
    <source>
        <dbReference type="ARBA" id="ARBA00022741"/>
    </source>
</evidence>
<dbReference type="Pfam" id="PF00005">
    <property type="entry name" value="ABC_tran"/>
    <property type="match status" value="1"/>
</dbReference>
<dbReference type="InterPro" id="IPR050093">
    <property type="entry name" value="ABC_SmlMolc_Importer"/>
</dbReference>
<organism evidence="5">
    <name type="scientific">Thermodesulfovibrio obliviosus</name>
    <dbReference type="NCBI Taxonomy" id="3118332"/>
    <lineage>
        <taxon>Bacteria</taxon>
        <taxon>Pseudomonadati</taxon>
        <taxon>Nitrospirota</taxon>
        <taxon>Thermodesulfovibrionia</taxon>
        <taxon>Thermodesulfovibrionales</taxon>
        <taxon>Thermodesulfovibrionaceae</taxon>
        <taxon>Thermodesulfovibrio</taxon>
    </lineage>
</organism>